<evidence type="ECO:0000313" key="3">
    <source>
        <dbReference type="EMBL" id="XBH49511.1"/>
    </source>
</evidence>
<dbReference type="InterPro" id="IPR056777">
    <property type="entry name" value="Ycf2_N"/>
</dbReference>
<name>A0AAU7E5L2_9ROSI</name>
<organism evidence="3">
    <name type="scientific">Hypericum petiolulatum</name>
    <dbReference type="NCBI Taxonomy" id="1137009"/>
    <lineage>
        <taxon>Eukaryota</taxon>
        <taxon>Viridiplantae</taxon>
        <taxon>Streptophyta</taxon>
        <taxon>Embryophyta</taxon>
        <taxon>Tracheophyta</taxon>
        <taxon>Spermatophyta</taxon>
        <taxon>Magnoliopsida</taxon>
        <taxon>eudicotyledons</taxon>
        <taxon>Gunneridae</taxon>
        <taxon>Pentapetalae</taxon>
        <taxon>rosids</taxon>
        <taxon>fabids</taxon>
        <taxon>Malpighiales</taxon>
        <taxon>Hypericaceae</taxon>
        <taxon>Hypericeae</taxon>
        <taxon>Hypericum</taxon>
    </lineage>
</organism>
<keyword evidence="3" id="KW-0934">Plastid</keyword>
<proteinExistence type="predicted"/>
<reference evidence="3" key="1">
    <citation type="submission" date="2024-01" db="EMBL/GenBank/DDBJ databases">
        <title>Characterization of the complete chloroplast genome sequence of Hypericum petiolulatum (Hypericaceae).</title>
        <authorList>
            <person name="Zou L."/>
            <person name="Bai R."/>
            <person name="Xiang C."/>
            <person name="Li L."/>
        </authorList>
    </citation>
    <scope>NUCLEOTIDE SEQUENCE</scope>
</reference>
<keyword evidence="1" id="KW-1133">Transmembrane helix</keyword>
<geneLocation type="chloroplast" evidence="3"/>
<evidence type="ECO:0000259" key="2">
    <source>
        <dbReference type="Pfam" id="PF05695"/>
    </source>
</evidence>
<evidence type="ECO:0000256" key="1">
    <source>
        <dbReference type="SAM" id="Phobius"/>
    </source>
</evidence>
<keyword evidence="3" id="KW-0150">Chloroplast</keyword>
<dbReference type="EMBL" id="PP085178">
    <property type="protein sequence ID" value="XBH49511.1"/>
    <property type="molecule type" value="Genomic_DNA"/>
</dbReference>
<protein>
    <recommendedName>
        <fullName evidence="2">Ycf2 N-terminal domain-containing protein</fullName>
    </recommendedName>
</protein>
<accession>A0AAU7E5L2</accession>
<sequence>MVGIILSRNSQGSTSNRYFTLKDIVLFFKGVVLFGVVVLIYCLNNRKMLERKDLYLTGLFPIQLHSIGLRNDTLEESFLSSNITRLIVSLLYLTKGKKISESGFLDLTESTWVLPITKKCIMSEFHWGSRWWSNWIGKKRDSNSSCKISNETIAGIEISFKDKNIEYLEFAFVYYMDDPIQNYHDWELFDPRCSRKGRKRIN</sequence>
<dbReference type="AlphaFoldDB" id="A0AAU7E5L2"/>
<feature type="domain" description="Ycf2 N-terminal" evidence="2">
    <location>
        <begin position="3"/>
        <end position="202"/>
    </location>
</feature>
<dbReference type="Pfam" id="PF05695">
    <property type="entry name" value="Ycf2"/>
    <property type="match status" value="1"/>
</dbReference>
<keyword evidence="1" id="KW-0812">Transmembrane</keyword>
<feature type="transmembrane region" description="Helical" evidence="1">
    <location>
        <begin position="24"/>
        <end position="43"/>
    </location>
</feature>
<gene>
    <name evidence="3" type="primary">ycf2</name>
</gene>
<keyword evidence="1" id="KW-0472">Membrane</keyword>